<dbReference type="EMBL" id="LPZR01000095">
    <property type="protein sequence ID" value="KYO54146.1"/>
    <property type="molecule type" value="Genomic_DNA"/>
</dbReference>
<evidence type="ECO:0000313" key="2">
    <source>
        <dbReference type="EMBL" id="KYO54146.1"/>
    </source>
</evidence>
<dbReference type="Proteomes" id="UP000075787">
    <property type="component" value="Unassembled WGS sequence"/>
</dbReference>
<gene>
    <name evidence="2" type="ORF">AUP44_25560</name>
</gene>
<proteinExistence type="predicted"/>
<evidence type="ECO:0000256" key="1">
    <source>
        <dbReference type="SAM" id="SignalP"/>
    </source>
</evidence>
<feature type="chain" id="PRO_5007836909" evidence="1">
    <location>
        <begin position="22"/>
        <end position="129"/>
    </location>
</feature>
<name>A0A162LAI0_9PROT</name>
<comment type="caution">
    <text evidence="2">The sequence shown here is derived from an EMBL/GenBank/DDBJ whole genome shotgun (WGS) entry which is preliminary data.</text>
</comment>
<organism evidence="2 3">
    <name type="scientific">Tistrella mobilis</name>
    <dbReference type="NCBI Taxonomy" id="171437"/>
    <lineage>
        <taxon>Bacteria</taxon>
        <taxon>Pseudomonadati</taxon>
        <taxon>Pseudomonadota</taxon>
        <taxon>Alphaproteobacteria</taxon>
        <taxon>Geminicoccales</taxon>
        <taxon>Geminicoccaceae</taxon>
        <taxon>Tistrella</taxon>
    </lineage>
</organism>
<dbReference type="AlphaFoldDB" id="A0A162LAI0"/>
<dbReference type="RefSeq" id="WP_062763224.1">
    <property type="nucleotide sequence ID" value="NZ_CP121045.1"/>
</dbReference>
<reference evidence="2 3" key="1">
    <citation type="submission" date="2015-12" db="EMBL/GenBank/DDBJ databases">
        <title>Genome sequence of Tistrella mobilis MCCC 1A02139.</title>
        <authorList>
            <person name="Lu L."/>
            <person name="Lai Q."/>
            <person name="Shao Z."/>
            <person name="Qian P."/>
        </authorList>
    </citation>
    <scope>NUCLEOTIDE SEQUENCE [LARGE SCALE GENOMIC DNA]</scope>
    <source>
        <strain evidence="2 3">MCCC 1A02139</strain>
    </source>
</reference>
<dbReference type="OrthoDB" id="9810174at2"/>
<sequence>MRTSILVLSFLLTFAAITDVAAQTADARGTAQALNLLSNRMHYLEERMNTVEQSWEKLLNVVVLGFRMNKCPTGWMPVSNADALLLTGPNGANVSLLLKGTDGEIVPRQGMAEGIAAQKILFCIRSNMR</sequence>
<feature type="signal peptide" evidence="1">
    <location>
        <begin position="1"/>
        <end position="21"/>
    </location>
</feature>
<keyword evidence="1" id="KW-0732">Signal</keyword>
<evidence type="ECO:0000313" key="3">
    <source>
        <dbReference type="Proteomes" id="UP000075787"/>
    </source>
</evidence>
<accession>A0A162LAI0</accession>
<dbReference type="GeneID" id="97241211"/>
<protein>
    <submittedName>
        <fullName evidence="2">Uncharacterized protein</fullName>
    </submittedName>
</protein>